<dbReference type="InterPro" id="IPR006896">
    <property type="entry name" value="Sec23/24_trunk_dom"/>
</dbReference>
<dbReference type="EMBL" id="JBBNAG010000004">
    <property type="protein sequence ID" value="KAK9141429.1"/>
    <property type="molecule type" value="Genomic_DNA"/>
</dbReference>
<dbReference type="GO" id="GO:0090110">
    <property type="term" value="P:COPII-coated vesicle cargo loading"/>
    <property type="evidence" value="ECO:0007669"/>
    <property type="project" value="TreeGrafter"/>
</dbReference>
<gene>
    <name evidence="3" type="ORF">Scep_011110</name>
</gene>
<dbReference type="GO" id="GO:0046872">
    <property type="term" value="F:metal ion binding"/>
    <property type="evidence" value="ECO:0007669"/>
    <property type="project" value="UniProtKB-KW"/>
</dbReference>
<reference evidence="3 4" key="1">
    <citation type="submission" date="2024-01" db="EMBL/GenBank/DDBJ databases">
        <title>Genome assemblies of Stephania.</title>
        <authorList>
            <person name="Yang L."/>
        </authorList>
    </citation>
    <scope>NUCLEOTIDE SEQUENCE [LARGE SCALE GENOMIC DNA]</scope>
    <source>
        <strain evidence="3">JXDWG</strain>
        <tissue evidence="3">Leaf</tissue>
    </source>
</reference>
<keyword evidence="1" id="KW-0968">Cytoplasmic vesicle</keyword>
<dbReference type="InterPro" id="IPR037364">
    <property type="entry name" value="Sec23"/>
</dbReference>
<keyword evidence="4" id="KW-1185">Reference proteome</keyword>
<dbReference type="GO" id="GO:0030127">
    <property type="term" value="C:COPII vesicle coat"/>
    <property type="evidence" value="ECO:0007669"/>
    <property type="project" value="InterPro"/>
</dbReference>
<evidence type="ECO:0000256" key="1">
    <source>
        <dbReference type="RuleBase" id="RU365030"/>
    </source>
</evidence>
<dbReference type="Pfam" id="PF04811">
    <property type="entry name" value="Sec23_trunk"/>
    <property type="match status" value="1"/>
</dbReference>
<dbReference type="PANTHER" id="PTHR11141:SF0">
    <property type="entry name" value="PROTEIN TRANSPORT PROTEIN SEC23"/>
    <property type="match status" value="1"/>
</dbReference>
<evidence type="ECO:0000313" key="3">
    <source>
        <dbReference type="EMBL" id="KAK9141429.1"/>
    </source>
</evidence>
<evidence type="ECO:0000313" key="4">
    <source>
        <dbReference type="Proteomes" id="UP001419268"/>
    </source>
</evidence>
<keyword evidence="1" id="KW-0256">Endoplasmic reticulum</keyword>
<dbReference type="GO" id="GO:0005096">
    <property type="term" value="F:GTPase activator activity"/>
    <property type="evidence" value="ECO:0007669"/>
    <property type="project" value="TreeGrafter"/>
</dbReference>
<organism evidence="3 4">
    <name type="scientific">Stephania cephalantha</name>
    <dbReference type="NCBI Taxonomy" id="152367"/>
    <lineage>
        <taxon>Eukaryota</taxon>
        <taxon>Viridiplantae</taxon>
        <taxon>Streptophyta</taxon>
        <taxon>Embryophyta</taxon>
        <taxon>Tracheophyta</taxon>
        <taxon>Spermatophyta</taxon>
        <taxon>Magnoliopsida</taxon>
        <taxon>Ranunculales</taxon>
        <taxon>Menispermaceae</taxon>
        <taxon>Menispermoideae</taxon>
        <taxon>Cissampelideae</taxon>
        <taxon>Stephania</taxon>
    </lineage>
</organism>
<dbReference type="SUPFAM" id="SSF53300">
    <property type="entry name" value="vWA-like"/>
    <property type="match status" value="1"/>
</dbReference>
<keyword evidence="1" id="KW-0479">Metal-binding</keyword>
<dbReference type="Gene3D" id="3.40.50.410">
    <property type="entry name" value="von Willebrand factor, type A domain"/>
    <property type="match status" value="1"/>
</dbReference>
<comment type="subcellular location">
    <subcellularLocation>
        <location evidence="1">Cytoplasmic vesicle</location>
        <location evidence="1">COPII-coated vesicle membrane</location>
        <topology evidence="1">Peripheral membrane protein</topology>
        <orientation evidence="1">Cytoplasmic side</orientation>
    </subcellularLocation>
    <subcellularLocation>
        <location evidence="1">Endoplasmic reticulum membrane</location>
        <topology evidence="1">Peripheral membrane protein</topology>
        <orientation evidence="1">Cytoplasmic side</orientation>
    </subcellularLocation>
</comment>
<name>A0AAP0PFY5_9MAGN</name>
<sequence>MHIGVKLNSRTQNLYAKFELNNHRWYFKCFLTLQTVSKDLSEPVRSRKDFDKEAAPHFHKAVKFYKNLSKQLVSERHALDLFASALDQETFETFVCGMLSRLGGVLGNN</sequence>
<evidence type="ECO:0000259" key="2">
    <source>
        <dbReference type="Pfam" id="PF04811"/>
    </source>
</evidence>
<dbReference type="AlphaFoldDB" id="A0AAP0PFY5"/>
<dbReference type="InterPro" id="IPR036465">
    <property type="entry name" value="vWFA_dom_sf"/>
</dbReference>
<keyword evidence="1" id="KW-0862">Zinc</keyword>
<dbReference type="Proteomes" id="UP001419268">
    <property type="component" value="Unassembled WGS sequence"/>
</dbReference>
<keyword evidence="1" id="KW-0963">Cytoplasm</keyword>
<dbReference type="GO" id="GO:0005789">
    <property type="term" value="C:endoplasmic reticulum membrane"/>
    <property type="evidence" value="ECO:0007669"/>
    <property type="project" value="UniProtKB-SubCell"/>
</dbReference>
<dbReference type="GO" id="GO:0070971">
    <property type="term" value="C:endoplasmic reticulum exit site"/>
    <property type="evidence" value="ECO:0007669"/>
    <property type="project" value="TreeGrafter"/>
</dbReference>
<keyword evidence="1" id="KW-0653">Protein transport</keyword>
<keyword evidence="1" id="KW-0472">Membrane</keyword>
<keyword evidence="1" id="KW-0931">ER-Golgi transport</keyword>
<keyword evidence="1" id="KW-0813">Transport</keyword>
<comment type="similarity">
    <text evidence="1">Belongs to the SEC23/SEC24 family. SEC23 subfamily.</text>
</comment>
<dbReference type="PANTHER" id="PTHR11141">
    <property type="entry name" value="PROTEIN TRANSPORT PROTEIN SEC23"/>
    <property type="match status" value="1"/>
</dbReference>
<protein>
    <recommendedName>
        <fullName evidence="1">Protein transport protein SEC23</fullName>
    </recommendedName>
</protein>
<comment type="caution">
    <text evidence="3">The sequence shown here is derived from an EMBL/GenBank/DDBJ whole genome shotgun (WGS) entry which is preliminary data.</text>
</comment>
<feature type="domain" description="Sec23/Sec24 trunk" evidence="2">
    <location>
        <begin position="35"/>
        <end position="89"/>
    </location>
</feature>
<proteinExistence type="inferred from homology"/>
<comment type="function">
    <text evidence="1">Component of the coat protein complex II (COPII) which promotes the formation of transport vesicles from the endoplasmic reticulum (ER). The coat has two main functions, the physical deformation of the endoplasmic reticulum membrane into vesicles and the selection of cargo molecules.</text>
</comment>
<accession>A0AAP0PFY5</accession>
<dbReference type="GO" id="GO:0006886">
    <property type="term" value="P:intracellular protein transport"/>
    <property type="evidence" value="ECO:0007669"/>
    <property type="project" value="InterPro"/>
</dbReference>